<evidence type="ECO:0000259" key="6">
    <source>
        <dbReference type="Pfam" id="PF00550"/>
    </source>
</evidence>
<dbReference type="Pfam" id="PF00550">
    <property type="entry name" value="PP-binding"/>
    <property type="match status" value="1"/>
</dbReference>
<dbReference type="InterPro" id="IPR009081">
    <property type="entry name" value="PP-bd_ACP"/>
</dbReference>
<dbReference type="InterPro" id="IPR036736">
    <property type="entry name" value="ACP-like_sf"/>
</dbReference>
<proteinExistence type="predicted"/>
<dbReference type="EMBL" id="JARVKF010000224">
    <property type="protein sequence ID" value="KAK9420499.1"/>
    <property type="molecule type" value="Genomic_DNA"/>
</dbReference>
<accession>A0ABR2V0N6</accession>
<keyword evidence="4" id="KW-0812">Transmembrane</keyword>
<keyword evidence="4" id="KW-0472">Membrane</keyword>
<reference evidence="8 9" key="1">
    <citation type="journal article" date="2024" name="J. Plant Pathol.">
        <title>Sequence and assembly of the genome of Seiridium unicorne, isolate CBS 538.82, causal agent of cypress canker disease.</title>
        <authorList>
            <person name="Scali E."/>
            <person name="Rocca G.D."/>
            <person name="Danti R."/>
            <person name="Garbelotto M."/>
            <person name="Barberini S."/>
            <person name="Baroncelli R."/>
            <person name="Emiliani G."/>
        </authorList>
    </citation>
    <scope>NUCLEOTIDE SEQUENCE [LARGE SCALE GENOMIC DNA]</scope>
    <source>
        <strain evidence="8 9">BM-138-508</strain>
    </source>
</reference>
<keyword evidence="9" id="KW-1185">Reference proteome</keyword>
<feature type="region of interest" description="Disordered" evidence="3">
    <location>
        <begin position="184"/>
        <end position="215"/>
    </location>
</feature>
<dbReference type="Pfam" id="PF07993">
    <property type="entry name" value="NAD_binding_4"/>
    <property type="match status" value="1"/>
</dbReference>
<name>A0ABR2V0N6_9PEZI</name>
<protein>
    <submittedName>
        <fullName evidence="8">Carrier domain-containing protein</fullName>
    </submittedName>
</protein>
<dbReference type="Gene3D" id="3.40.50.12780">
    <property type="entry name" value="N-terminal domain of ligase-like"/>
    <property type="match status" value="1"/>
</dbReference>
<dbReference type="InterPro" id="IPR000873">
    <property type="entry name" value="AMP-dep_synth/lig_dom"/>
</dbReference>
<dbReference type="InterPro" id="IPR051414">
    <property type="entry name" value="Adenylate-forming_Reductase"/>
</dbReference>
<dbReference type="SUPFAM" id="SSF56801">
    <property type="entry name" value="Acetyl-CoA synthetase-like"/>
    <property type="match status" value="1"/>
</dbReference>
<dbReference type="PANTHER" id="PTHR43439:SF2">
    <property type="entry name" value="ENZYME, PUTATIVE (JCVI)-RELATED"/>
    <property type="match status" value="1"/>
</dbReference>
<dbReference type="Gene3D" id="1.10.1200.10">
    <property type="entry name" value="ACP-like"/>
    <property type="match status" value="1"/>
</dbReference>
<dbReference type="Pfam" id="PF00501">
    <property type="entry name" value="AMP-binding"/>
    <property type="match status" value="1"/>
</dbReference>
<keyword evidence="2" id="KW-0597">Phosphoprotein</keyword>
<evidence type="ECO:0000259" key="7">
    <source>
        <dbReference type="Pfam" id="PF07993"/>
    </source>
</evidence>
<evidence type="ECO:0000313" key="9">
    <source>
        <dbReference type="Proteomes" id="UP001408356"/>
    </source>
</evidence>
<feature type="compositionally biased region" description="Polar residues" evidence="3">
    <location>
        <begin position="184"/>
        <end position="198"/>
    </location>
</feature>
<keyword evidence="4" id="KW-1133">Transmembrane helix</keyword>
<dbReference type="InterPro" id="IPR042099">
    <property type="entry name" value="ANL_N_sf"/>
</dbReference>
<dbReference type="SUPFAM" id="SSF51735">
    <property type="entry name" value="NAD(P)-binding Rossmann-fold domains"/>
    <property type="match status" value="1"/>
</dbReference>
<dbReference type="InterPro" id="IPR036291">
    <property type="entry name" value="NAD(P)-bd_dom_sf"/>
</dbReference>
<dbReference type="InterPro" id="IPR006162">
    <property type="entry name" value="Ppantetheine_attach_site"/>
</dbReference>
<feature type="transmembrane region" description="Helical" evidence="4">
    <location>
        <begin position="231"/>
        <end position="252"/>
    </location>
</feature>
<organism evidence="8 9">
    <name type="scientific">Seiridium unicorne</name>
    <dbReference type="NCBI Taxonomy" id="138068"/>
    <lineage>
        <taxon>Eukaryota</taxon>
        <taxon>Fungi</taxon>
        <taxon>Dikarya</taxon>
        <taxon>Ascomycota</taxon>
        <taxon>Pezizomycotina</taxon>
        <taxon>Sordariomycetes</taxon>
        <taxon>Xylariomycetidae</taxon>
        <taxon>Amphisphaeriales</taxon>
        <taxon>Sporocadaceae</taxon>
        <taxon>Seiridium</taxon>
    </lineage>
</organism>
<evidence type="ECO:0000259" key="5">
    <source>
        <dbReference type="Pfam" id="PF00501"/>
    </source>
</evidence>
<feature type="domain" description="Thioester reductase (TE)" evidence="7">
    <location>
        <begin position="695"/>
        <end position="934"/>
    </location>
</feature>
<dbReference type="PANTHER" id="PTHR43439">
    <property type="entry name" value="PHENYLACETATE-COENZYME A LIGASE"/>
    <property type="match status" value="1"/>
</dbReference>
<dbReference type="InterPro" id="IPR020845">
    <property type="entry name" value="AMP-binding_CS"/>
</dbReference>
<dbReference type="Pfam" id="PF23562">
    <property type="entry name" value="AMP-binding_C_3"/>
    <property type="match status" value="1"/>
</dbReference>
<feature type="domain" description="AMP-dependent synthetase/ligase" evidence="5">
    <location>
        <begin position="43"/>
        <end position="373"/>
    </location>
</feature>
<evidence type="ECO:0000256" key="2">
    <source>
        <dbReference type="ARBA" id="ARBA00022553"/>
    </source>
</evidence>
<dbReference type="InterPro" id="IPR013120">
    <property type="entry name" value="FAR_NAD-bd"/>
</dbReference>
<evidence type="ECO:0000256" key="1">
    <source>
        <dbReference type="ARBA" id="ARBA00022450"/>
    </source>
</evidence>
<sequence>MTANGTSTPAYGRRLIPNVLDELRNTDPTRVYAAIPKTADVKDGFVDITVADLARCVDFMAQWIEDRFGKSDKFETITYVGLSEPRGPVLFLAAVKAGYKLLLPSPRNTPSINLSLMEQTGSTKLLHAPELSPLIKPMRALAPSIHIEAVPPLEEMLDSNPAHYPFSKSFEEARNDPIIVLHSSGSTGTPKPITSTHGSWAACDNEHNTPSPPGRKKRDISFFKFDEETRMFLILPFFHLGGFWFFICHAIFNNLTLVLGPPHIAPDAIMLKEMARQQKLKGIMVVPAMLQEILHEPDGMDFLRNLKFASVAGAPASAAVGDKVSSVVDLFNFIGSTETFPLPELHKDREDWLYHEFPPFMKHEMQLYDESEGTYELVIIADESNKDLCPLYHNVPGVNPYYTKDLFTRHPNKPNLYRYFGRRDDIIVLANGEKVNPIPLEQHVQGHASVLGALLVGNEKSQTALLVEPKEPLDKDSQANFLEALWPQVVEANTHIPGPGRVAPGKVICAASDKPFARTAKNTIIRKVTERSYKDEIDAAYSTSDEQGSIANVSLAPTIKTVYEPSSLVNFLRQVLATYFPPAATIGEEEDFFAYGLDSVQTLGITGRLKQNLQAQTSKSFTWLSPRTIFRNASLVDLSKVLAGFLNDDAVPDEDSQLDRARAVDDVVARHVQGLPSKPVTQAATSDKTSAVAIIGSTGYLGLYTLATLLKNTEISRIYCLNRGDNAQEKQAAALSSLDPALESLLQKLTYIKIEIGKPLFGLTKEHYDLIANEVDAIIYNSWRLDFGIAVRSFDSFLRGTRDLVDLSVASKHKLRIIFISSLSSVENLANRSSGPKTPIPETPVEDSLAALNTGYGQSKLAAERILITANRQSGVPISIVRVGQVGGPSKGIPGVWADQQWISAIIRSAKALGSFPNPVVPIDWIPVDTVAAMLQGFVVRPAQNEAQVYNVCSDNPQPWDLLVSIVRETIGIHDIVPLRKWVNKLRSIDTPSDADVAKLPALKMLDWYKTLGDGSETINVATSHARAISKVDIPPVDQELLTSWLSGWNL</sequence>
<gene>
    <name evidence="8" type="ORF">SUNI508_06239</name>
</gene>
<evidence type="ECO:0000313" key="8">
    <source>
        <dbReference type="EMBL" id="KAK9420499.1"/>
    </source>
</evidence>
<comment type="caution">
    <text evidence="8">The sequence shown here is derived from an EMBL/GenBank/DDBJ whole genome shotgun (WGS) entry which is preliminary data.</text>
</comment>
<keyword evidence="1" id="KW-0596">Phosphopantetheine</keyword>
<dbReference type="Gene3D" id="3.40.50.720">
    <property type="entry name" value="NAD(P)-binding Rossmann-like Domain"/>
    <property type="match status" value="1"/>
</dbReference>
<evidence type="ECO:0000256" key="4">
    <source>
        <dbReference type="SAM" id="Phobius"/>
    </source>
</evidence>
<feature type="domain" description="Carrier" evidence="6">
    <location>
        <begin position="572"/>
        <end position="617"/>
    </location>
</feature>
<evidence type="ECO:0000256" key="3">
    <source>
        <dbReference type="SAM" id="MobiDB-lite"/>
    </source>
</evidence>
<dbReference type="PROSITE" id="PS00455">
    <property type="entry name" value="AMP_BINDING"/>
    <property type="match status" value="1"/>
</dbReference>
<dbReference type="PROSITE" id="PS00012">
    <property type="entry name" value="PHOSPHOPANTETHEINE"/>
    <property type="match status" value="1"/>
</dbReference>
<dbReference type="Proteomes" id="UP001408356">
    <property type="component" value="Unassembled WGS sequence"/>
</dbReference>